<feature type="transmembrane region" description="Helical" evidence="6">
    <location>
        <begin position="217"/>
        <end position="238"/>
    </location>
</feature>
<dbReference type="GeneID" id="85322533"/>
<gene>
    <name evidence="7" type="ORF">B0T26DRAFT_671015</name>
</gene>
<keyword evidence="8" id="KW-1185">Reference proteome</keyword>
<dbReference type="EMBL" id="JAUIRO010000001">
    <property type="protein sequence ID" value="KAK0734774.1"/>
    <property type="molecule type" value="Genomic_DNA"/>
</dbReference>
<proteinExistence type="predicted"/>
<dbReference type="GO" id="GO:0071944">
    <property type="term" value="C:cell periphery"/>
    <property type="evidence" value="ECO:0007669"/>
    <property type="project" value="UniProtKB-ARBA"/>
</dbReference>
<feature type="compositionally biased region" description="Low complexity" evidence="5">
    <location>
        <begin position="174"/>
        <end position="190"/>
    </location>
</feature>
<reference evidence="7" key="1">
    <citation type="submission" date="2023-06" db="EMBL/GenBank/DDBJ databases">
        <title>Genome-scale phylogeny and comparative genomics of the fungal order Sordariales.</title>
        <authorList>
            <consortium name="Lawrence Berkeley National Laboratory"/>
            <person name="Hensen N."/>
            <person name="Bonometti L."/>
            <person name="Westerberg I."/>
            <person name="Brannstrom I.O."/>
            <person name="Guillou S."/>
            <person name="Cros-Aarteil S."/>
            <person name="Calhoun S."/>
            <person name="Haridas S."/>
            <person name="Kuo A."/>
            <person name="Mondo S."/>
            <person name="Pangilinan J."/>
            <person name="Riley R."/>
            <person name="LaButti K."/>
            <person name="Andreopoulos B."/>
            <person name="Lipzen A."/>
            <person name="Chen C."/>
            <person name="Yanf M."/>
            <person name="Daum C."/>
            <person name="Ng V."/>
            <person name="Clum A."/>
            <person name="Steindorff A."/>
            <person name="Ohm R."/>
            <person name="Martin F."/>
            <person name="Silar P."/>
            <person name="Natvig D."/>
            <person name="Lalanne C."/>
            <person name="Gautier V."/>
            <person name="Ament-velasquez S.L."/>
            <person name="Kruys A."/>
            <person name="Hutchinson M.I."/>
            <person name="Powell A.J."/>
            <person name="Barry K."/>
            <person name="Miller A.N."/>
            <person name="Grigoriev I.V."/>
            <person name="Debuchy R."/>
            <person name="Gladieux P."/>
            <person name="Thoren M.H."/>
            <person name="Johannesson H."/>
        </authorList>
    </citation>
    <scope>NUCLEOTIDE SEQUENCE</scope>
    <source>
        <strain evidence="7">SMH2392-1A</strain>
    </source>
</reference>
<protein>
    <submittedName>
        <fullName evidence="7">Uncharacterized protein</fullName>
    </submittedName>
</protein>
<dbReference type="PANTHER" id="PTHR15549">
    <property type="entry name" value="PAIRED IMMUNOGLOBULIN-LIKE TYPE 2 RECEPTOR"/>
    <property type="match status" value="1"/>
</dbReference>
<evidence type="ECO:0000256" key="3">
    <source>
        <dbReference type="ARBA" id="ARBA00022989"/>
    </source>
</evidence>
<evidence type="ECO:0000256" key="5">
    <source>
        <dbReference type="SAM" id="MobiDB-lite"/>
    </source>
</evidence>
<comment type="caution">
    <text evidence="7">The sequence shown here is derived from an EMBL/GenBank/DDBJ whole genome shotgun (WGS) entry which is preliminary data.</text>
</comment>
<keyword evidence="2 6" id="KW-0812">Transmembrane</keyword>
<evidence type="ECO:0000256" key="6">
    <source>
        <dbReference type="SAM" id="Phobius"/>
    </source>
</evidence>
<accession>A0AA40BIF0</accession>
<dbReference type="AlphaFoldDB" id="A0AA40BIF0"/>
<organism evidence="7 8">
    <name type="scientific">Lasiosphaeria miniovina</name>
    <dbReference type="NCBI Taxonomy" id="1954250"/>
    <lineage>
        <taxon>Eukaryota</taxon>
        <taxon>Fungi</taxon>
        <taxon>Dikarya</taxon>
        <taxon>Ascomycota</taxon>
        <taxon>Pezizomycotina</taxon>
        <taxon>Sordariomycetes</taxon>
        <taxon>Sordariomycetidae</taxon>
        <taxon>Sordariales</taxon>
        <taxon>Lasiosphaeriaceae</taxon>
        <taxon>Lasiosphaeria</taxon>
    </lineage>
</organism>
<dbReference type="GO" id="GO:0016020">
    <property type="term" value="C:membrane"/>
    <property type="evidence" value="ECO:0007669"/>
    <property type="project" value="UniProtKB-SubCell"/>
</dbReference>
<feature type="region of interest" description="Disordered" evidence="5">
    <location>
        <begin position="162"/>
        <end position="190"/>
    </location>
</feature>
<evidence type="ECO:0000313" key="8">
    <source>
        <dbReference type="Proteomes" id="UP001172101"/>
    </source>
</evidence>
<evidence type="ECO:0000256" key="1">
    <source>
        <dbReference type="ARBA" id="ARBA00004167"/>
    </source>
</evidence>
<dbReference type="RefSeq" id="XP_060303651.1">
    <property type="nucleotide sequence ID" value="XM_060439263.1"/>
</dbReference>
<evidence type="ECO:0000256" key="2">
    <source>
        <dbReference type="ARBA" id="ARBA00022692"/>
    </source>
</evidence>
<name>A0AA40BIF0_9PEZI</name>
<evidence type="ECO:0000313" key="7">
    <source>
        <dbReference type="EMBL" id="KAK0734774.1"/>
    </source>
</evidence>
<keyword evidence="3 6" id="KW-1133">Transmembrane helix</keyword>
<comment type="subcellular location">
    <subcellularLocation>
        <location evidence="1">Membrane</location>
        <topology evidence="1">Single-pass membrane protein</topology>
    </subcellularLocation>
</comment>
<evidence type="ECO:0000256" key="4">
    <source>
        <dbReference type="ARBA" id="ARBA00023136"/>
    </source>
</evidence>
<keyword evidence="4 6" id="KW-0472">Membrane</keyword>
<sequence>MSSTWKPFTITSFPTVPLTTTFTPPPLCSGVYLPQDRNVLMMDHEASCLPSGFKSQESSFFSPGIDCPQGYWSACHDTTGVASITTVTCCPFRGDISLACVTPSTLGGRWASLFCTWIAPGGNGTTVSYTGSSAADKTSTLPSAMTSPDGINAFGVRIVFQSTDTPSSTPPPSSLSSSSLTNTGSGTTTSTTTTAGALAAGTLVEASSSGLSTGATAAIAVVIPVVIIAGLVGLFLLWRRRRRQQGVDGLGANAPLAQGPPGNKYYYANEAKWQQPLAPQELPVEQSGMRAELPSVQNSYEMPVGSPRGPSSA</sequence>
<dbReference type="Proteomes" id="UP001172101">
    <property type="component" value="Unassembled WGS sequence"/>
</dbReference>
<dbReference type="InterPro" id="IPR051694">
    <property type="entry name" value="Immunoregulatory_rcpt-like"/>
</dbReference>
<feature type="region of interest" description="Disordered" evidence="5">
    <location>
        <begin position="278"/>
        <end position="313"/>
    </location>
</feature>